<evidence type="ECO:0000256" key="1">
    <source>
        <dbReference type="SAM" id="Phobius"/>
    </source>
</evidence>
<name>A0ABD4EGH3_STALU</name>
<feature type="transmembrane region" description="Helical" evidence="1">
    <location>
        <begin position="133"/>
        <end position="154"/>
    </location>
</feature>
<keyword evidence="1" id="KW-1133">Transmembrane helix</keyword>
<feature type="transmembrane region" description="Helical" evidence="1">
    <location>
        <begin position="52"/>
        <end position="72"/>
    </location>
</feature>
<dbReference type="EMBL" id="LRQI01000036">
    <property type="protein sequence ID" value="KXA38878.1"/>
    <property type="molecule type" value="Genomic_DNA"/>
</dbReference>
<dbReference type="Pfam" id="PF12730">
    <property type="entry name" value="ABC2_membrane_4"/>
    <property type="match status" value="1"/>
</dbReference>
<dbReference type="Proteomes" id="UP000070063">
    <property type="component" value="Unassembled WGS sequence"/>
</dbReference>
<reference evidence="2 3" key="1">
    <citation type="submission" date="2016-01" db="EMBL/GenBank/DDBJ databases">
        <authorList>
            <person name="Mitreva M."/>
            <person name="Pepin K.H."/>
            <person name="Mihindukulasuriya K.A."/>
            <person name="Fulton R."/>
            <person name="Fronick C."/>
            <person name="O'Laughlin M."/>
            <person name="Miner T."/>
            <person name="Herter B."/>
            <person name="Rosa B.A."/>
            <person name="Cordes M."/>
            <person name="Tomlinson C."/>
            <person name="Wollam A."/>
            <person name="Palsikar V.B."/>
            <person name="Mardis E.R."/>
            <person name="Wilson R.K."/>
        </authorList>
    </citation>
    <scope>NUCLEOTIDE SEQUENCE [LARGE SCALE GENOMIC DNA]</scope>
    <source>
        <strain evidence="2 3">MJR7738</strain>
    </source>
</reference>
<feature type="transmembrane region" description="Helical" evidence="1">
    <location>
        <begin position="12"/>
        <end position="32"/>
    </location>
</feature>
<keyword evidence="1" id="KW-0812">Transmembrane</keyword>
<dbReference type="RefSeq" id="WP_060795405.1">
    <property type="nucleotide sequence ID" value="NZ_CP041726.1"/>
</dbReference>
<evidence type="ECO:0000313" key="3">
    <source>
        <dbReference type="Proteomes" id="UP000070063"/>
    </source>
</evidence>
<accession>A0ABD4EGH3</accession>
<evidence type="ECO:0008006" key="4">
    <source>
        <dbReference type="Google" id="ProtNLM"/>
    </source>
</evidence>
<organism evidence="2 3">
    <name type="scientific">Staphylococcus lugdunensis</name>
    <dbReference type="NCBI Taxonomy" id="28035"/>
    <lineage>
        <taxon>Bacteria</taxon>
        <taxon>Bacillati</taxon>
        <taxon>Bacillota</taxon>
        <taxon>Bacilli</taxon>
        <taxon>Bacillales</taxon>
        <taxon>Staphylococcaceae</taxon>
        <taxon>Staphylococcus</taxon>
    </lineage>
</organism>
<feature type="transmembrane region" description="Helical" evidence="1">
    <location>
        <begin position="161"/>
        <end position="179"/>
    </location>
</feature>
<gene>
    <name evidence="2" type="ORF">HMPREF3225_00983</name>
</gene>
<protein>
    <recommendedName>
        <fullName evidence="4">ABC-2 family transporter protein</fullName>
    </recommendedName>
</protein>
<dbReference type="AlphaFoldDB" id="A0ABD4EGH3"/>
<keyword evidence="1" id="KW-0472">Membrane</keyword>
<feature type="transmembrane region" description="Helical" evidence="1">
    <location>
        <begin position="199"/>
        <end position="222"/>
    </location>
</feature>
<comment type="caution">
    <text evidence="2">The sequence shown here is derived from an EMBL/GenBank/DDBJ whole genome shotgun (WGS) entry which is preliminary data.</text>
</comment>
<evidence type="ECO:0000313" key="2">
    <source>
        <dbReference type="EMBL" id="KXA38878.1"/>
    </source>
</evidence>
<feature type="transmembrane region" description="Helical" evidence="1">
    <location>
        <begin position="93"/>
        <end position="113"/>
    </location>
</feature>
<proteinExistence type="predicted"/>
<sequence>MKNLIKSEIYKIKFEKCIWIILILILFVSLNNFGLQTSSNGKEAFCSSTRDFVTLFACAAYAGMSIAYDFSNRTINNLIISGHNRLKVLLSKLVRYYLGCIIIYFSSTIIITLPYLLTKGWGNEFDFDELNYIILYITLTLFFTISTSTIMFFIAFFIKETGLATTLCLFTMLVIILSIKDTQFSSITLTDDILTGNKTFFYGMVWGLIQIIIPLILSFIHFRKVELK</sequence>